<dbReference type="AlphaFoldDB" id="A0A9P0GCE3"/>
<dbReference type="Proteomes" id="UP001153636">
    <property type="component" value="Chromosome 17"/>
</dbReference>
<gene>
    <name evidence="2" type="ORF">PSYICH_LOCUS5461</name>
</gene>
<feature type="compositionally biased region" description="Polar residues" evidence="1">
    <location>
        <begin position="1"/>
        <end position="10"/>
    </location>
</feature>
<name>A0A9P0GCE3_9CUCU</name>
<dbReference type="OrthoDB" id="6770899at2759"/>
<organism evidence="2 3">
    <name type="scientific">Psylliodes chrysocephalus</name>
    <dbReference type="NCBI Taxonomy" id="3402493"/>
    <lineage>
        <taxon>Eukaryota</taxon>
        <taxon>Metazoa</taxon>
        <taxon>Ecdysozoa</taxon>
        <taxon>Arthropoda</taxon>
        <taxon>Hexapoda</taxon>
        <taxon>Insecta</taxon>
        <taxon>Pterygota</taxon>
        <taxon>Neoptera</taxon>
        <taxon>Endopterygota</taxon>
        <taxon>Coleoptera</taxon>
        <taxon>Polyphaga</taxon>
        <taxon>Cucujiformia</taxon>
        <taxon>Chrysomeloidea</taxon>
        <taxon>Chrysomelidae</taxon>
        <taxon>Galerucinae</taxon>
        <taxon>Alticini</taxon>
        <taxon>Psylliodes</taxon>
    </lineage>
</organism>
<evidence type="ECO:0000313" key="2">
    <source>
        <dbReference type="EMBL" id="CAH1104422.1"/>
    </source>
</evidence>
<protein>
    <submittedName>
        <fullName evidence="2">Uncharacterized protein</fullName>
    </submittedName>
</protein>
<evidence type="ECO:0000256" key="1">
    <source>
        <dbReference type="SAM" id="MobiDB-lite"/>
    </source>
</evidence>
<feature type="region of interest" description="Disordered" evidence="1">
    <location>
        <begin position="1"/>
        <end position="39"/>
    </location>
</feature>
<evidence type="ECO:0000313" key="3">
    <source>
        <dbReference type="Proteomes" id="UP001153636"/>
    </source>
</evidence>
<reference evidence="2" key="1">
    <citation type="submission" date="2022-01" db="EMBL/GenBank/DDBJ databases">
        <authorList>
            <person name="King R."/>
        </authorList>
    </citation>
    <scope>NUCLEOTIDE SEQUENCE</scope>
</reference>
<accession>A0A9P0GCE3</accession>
<dbReference type="EMBL" id="OV651829">
    <property type="protein sequence ID" value="CAH1104422.1"/>
    <property type="molecule type" value="Genomic_DNA"/>
</dbReference>
<sequence>MISAIGSNDPQKARLARQEDVASPEDQDSRQTRKRKWPKKDNVDIMRAYFIGTKCELSKQVFRKKTLIEWRRLRPDLNLTESQLANQLYAIRTHNLLTVLEIAMVKEEKRQTTNRDIQNGTGKN</sequence>
<keyword evidence="3" id="KW-1185">Reference proteome</keyword>
<proteinExistence type="predicted"/>